<name>A0A450WD65_9GAMM</name>
<dbReference type="Gene3D" id="1.10.4080.10">
    <property type="entry name" value="ADP-ribosylation/Crystallin J1"/>
    <property type="match status" value="1"/>
</dbReference>
<dbReference type="InterPro" id="IPR005502">
    <property type="entry name" value="Ribosyl_crysJ1"/>
</dbReference>
<dbReference type="GO" id="GO:0016787">
    <property type="term" value="F:hydrolase activity"/>
    <property type="evidence" value="ECO:0007669"/>
    <property type="project" value="UniProtKB-KW"/>
</dbReference>
<dbReference type="EMBL" id="CAADFN010000012">
    <property type="protein sequence ID" value="VFK14992.1"/>
    <property type="molecule type" value="Genomic_DNA"/>
</dbReference>
<dbReference type="AlphaFoldDB" id="A0A450WD65"/>
<evidence type="ECO:0000256" key="1">
    <source>
        <dbReference type="PIRSR" id="PIRSR605502-1"/>
    </source>
</evidence>
<comment type="cofactor">
    <cofactor evidence="1">
        <name>Mg(2+)</name>
        <dbReference type="ChEBI" id="CHEBI:18420"/>
    </cofactor>
    <text evidence="1">Binds 2 magnesium ions per subunit.</text>
</comment>
<feature type="binding site" evidence="1">
    <location>
        <position position="224"/>
    </location>
    <ligand>
        <name>Mg(2+)</name>
        <dbReference type="ChEBI" id="CHEBI:18420"/>
        <label>1</label>
    </ligand>
</feature>
<dbReference type="PANTHER" id="PTHR16222:SF12">
    <property type="entry name" value="ADP-RIBOSYLGLYCOHYDROLASE-RELATED"/>
    <property type="match status" value="1"/>
</dbReference>
<dbReference type="InterPro" id="IPR036705">
    <property type="entry name" value="Ribosyl_crysJ1_sf"/>
</dbReference>
<reference evidence="2" key="1">
    <citation type="submission" date="2019-02" db="EMBL/GenBank/DDBJ databases">
        <authorList>
            <person name="Gruber-Vodicka R. H."/>
            <person name="Seah K. B. B."/>
        </authorList>
    </citation>
    <scope>NUCLEOTIDE SEQUENCE</scope>
    <source>
        <strain evidence="2">BECK_BY7</strain>
    </source>
</reference>
<organism evidence="2">
    <name type="scientific">Candidatus Kentrum sp. LFY</name>
    <dbReference type="NCBI Taxonomy" id="2126342"/>
    <lineage>
        <taxon>Bacteria</taxon>
        <taxon>Pseudomonadati</taxon>
        <taxon>Pseudomonadota</taxon>
        <taxon>Gammaproteobacteria</taxon>
        <taxon>Candidatus Kentrum</taxon>
    </lineage>
</organism>
<accession>A0A450WD65</accession>
<keyword evidence="1" id="KW-0460">Magnesium</keyword>
<dbReference type="SUPFAM" id="SSF101478">
    <property type="entry name" value="ADP-ribosylglycohydrolase"/>
    <property type="match status" value="1"/>
</dbReference>
<feature type="binding site" evidence="1">
    <location>
        <position position="48"/>
    </location>
    <ligand>
        <name>Mg(2+)</name>
        <dbReference type="ChEBI" id="CHEBI:18420"/>
        <label>1</label>
    </ligand>
</feature>
<proteinExistence type="predicted"/>
<protein>
    <submittedName>
        <fullName evidence="2">ADP-ribosylglycohydrolase</fullName>
    </submittedName>
</protein>
<evidence type="ECO:0000313" key="2">
    <source>
        <dbReference type="EMBL" id="VFK14992.1"/>
    </source>
</evidence>
<dbReference type="Pfam" id="PF03747">
    <property type="entry name" value="ADP_ribosyl_GH"/>
    <property type="match status" value="1"/>
</dbReference>
<feature type="binding site" evidence="1">
    <location>
        <position position="49"/>
    </location>
    <ligand>
        <name>Mg(2+)</name>
        <dbReference type="ChEBI" id="CHEBI:18420"/>
        <label>1</label>
    </ligand>
</feature>
<keyword evidence="1" id="KW-0479">Metal-binding</keyword>
<dbReference type="PANTHER" id="PTHR16222">
    <property type="entry name" value="ADP-RIBOSYLGLYCOHYDROLASE"/>
    <property type="match status" value="1"/>
</dbReference>
<gene>
    <name evidence="2" type="ORF">BECKLFY1418C_GA0070996_101222</name>
</gene>
<keyword evidence="2" id="KW-0378">Hydrolase</keyword>
<feature type="binding site" evidence="1">
    <location>
        <position position="50"/>
    </location>
    <ligand>
        <name>Mg(2+)</name>
        <dbReference type="ChEBI" id="CHEBI:18420"/>
        <label>1</label>
    </ligand>
</feature>
<sequence length="292" mass="32440">MRGMRNHEGRDNMLGAIAGDIIGSVYEYDWNNIKTKAFELFSEASFFTDDSVLTIALADAIIGKNDYGQVMRRYYRRYPHAGYGGSFHQWAATPGSGPYNSWGNGSAMRTSPVGHAFDTLDEVLSKAEYYAAFTHNHREGIKGAQASAASVFLARKGASREEIRGFIEERFGYDLSRTLDEIRPDYRFDESCQGTVPQALTAFMESRDFEDAIRNAISIGGDSDTLACITGGIAEAFYGGVPEPIREAAMEILDEDLRTVVAAFYREYLARLCLKPTRHEVVEGMATVHSGW</sequence>
<feature type="binding site" evidence="1">
    <location>
        <position position="225"/>
    </location>
    <ligand>
        <name>Mg(2+)</name>
        <dbReference type="ChEBI" id="CHEBI:18420"/>
        <label>1</label>
    </ligand>
</feature>
<dbReference type="GO" id="GO:0046872">
    <property type="term" value="F:metal ion binding"/>
    <property type="evidence" value="ECO:0007669"/>
    <property type="project" value="UniProtKB-KW"/>
</dbReference>
<dbReference type="InterPro" id="IPR050792">
    <property type="entry name" value="ADP-ribosylglycohydrolase"/>
</dbReference>
<feature type="binding site" evidence="1">
    <location>
        <position position="222"/>
    </location>
    <ligand>
        <name>Mg(2+)</name>
        <dbReference type="ChEBI" id="CHEBI:18420"/>
        <label>1</label>
    </ligand>
</feature>